<reference evidence="5 6" key="1">
    <citation type="submission" date="2018-05" db="EMBL/GenBank/DDBJ databases">
        <title>Draft genome sequence of Scytalidium lignicola DSM 105466, a ubiquitous saprotrophic fungus.</title>
        <authorList>
            <person name="Buettner E."/>
            <person name="Gebauer A.M."/>
            <person name="Hofrichter M."/>
            <person name="Liers C."/>
            <person name="Kellner H."/>
        </authorList>
    </citation>
    <scope>NUCLEOTIDE SEQUENCE [LARGE SCALE GENOMIC DNA]</scope>
    <source>
        <strain evidence="5 6">DSM 105466</strain>
    </source>
</reference>
<dbReference type="EMBL" id="NCSJ02000017">
    <property type="protein sequence ID" value="RFU34666.1"/>
    <property type="molecule type" value="Genomic_DNA"/>
</dbReference>
<gene>
    <name evidence="5" type="ORF">B7463_g1596</name>
</gene>
<dbReference type="SUPFAM" id="SSF57701">
    <property type="entry name" value="Zn2/Cys6 DNA-binding domain"/>
    <property type="match status" value="1"/>
</dbReference>
<feature type="compositionally biased region" description="Basic and acidic residues" evidence="3">
    <location>
        <begin position="29"/>
        <end position="50"/>
    </location>
</feature>
<feature type="non-terminal residue" evidence="5">
    <location>
        <position position="1"/>
    </location>
</feature>
<dbReference type="Proteomes" id="UP000258309">
    <property type="component" value="Unassembled WGS sequence"/>
</dbReference>
<dbReference type="PANTHER" id="PTHR47425">
    <property type="entry name" value="FARB-RELATED"/>
    <property type="match status" value="1"/>
</dbReference>
<dbReference type="GO" id="GO:0006351">
    <property type="term" value="P:DNA-templated transcription"/>
    <property type="evidence" value="ECO:0007669"/>
    <property type="project" value="InterPro"/>
</dbReference>
<dbReference type="SMART" id="SM00906">
    <property type="entry name" value="Fungal_trans"/>
    <property type="match status" value="1"/>
</dbReference>
<evidence type="ECO:0000259" key="4">
    <source>
        <dbReference type="PROSITE" id="PS50048"/>
    </source>
</evidence>
<feature type="region of interest" description="Disordered" evidence="3">
    <location>
        <begin position="95"/>
        <end position="161"/>
    </location>
</feature>
<dbReference type="Pfam" id="PF04082">
    <property type="entry name" value="Fungal_trans"/>
    <property type="match status" value="1"/>
</dbReference>
<dbReference type="GO" id="GO:0008270">
    <property type="term" value="F:zinc ion binding"/>
    <property type="evidence" value="ECO:0007669"/>
    <property type="project" value="InterPro"/>
</dbReference>
<dbReference type="InterPro" id="IPR052761">
    <property type="entry name" value="Fungal_Detox/Toxin_TFs"/>
</dbReference>
<evidence type="ECO:0000256" key="3">
    <source>
        <dbReference type="SAM" id="MobiDB-lite"/>
    </source>
</evidence>
<feature type="region of interest" description="Disordered" evidence="3">
    <location>
        <begin position="250"/>
        <end position="271"/>
    </location>
</feature>
<evidence type="ECO:0000256" key="2">
    <source>
        <dbReference type="ARBA" id="ARBA00023242"/>
    </source>
</evidence>
<protein>
    <recommendedName>
        <fullName evidence="4">Zn(2)-C6 fungal-type domain-containing protein</fullName>
    </recommendedName>
</protein>
<evidence type="ECO:0000256" key="1">
    <source>
        <dbReference type="ARBA" id="ARBA00022723"/>
    </source>
</evidence>
<feature type="non-terminal residue" evidence="5">
    <location>
        <position position="1018"/>
    </location>
</feature>
<feature type="domain" description="Zn(2)-C6 fungal-type" evidence="4">
    <location>
        <begin position="169"/>
        <end position="208"/>
    </location>
</feature>
<keyword evidence="2" id="KW-0539">Nucleus</keyword>
<dbReference type="STRING" id="5539.A0A3E2HMQ1"/>
<dbReference type="SMART" id="SM00066">
    <property type="entry name" value="GAL4"/>
    <property type="match status" value="1"/>
</dbReference>
<feature type="compositionally biased region" description="Low complexity" evidence="3">
    <location>
        <begin position="119"/>
        <end position="143"/>
    </location>
</feature>
<dbReference type="Gene3D" id="4.10.240.10">
    <property type="entry name" value="Zn(2)-C6 fungal-type DNA-binding domain"/>
    <property type="match status" value="1"/>
</dbReference>
<dbReference type="AlphaFoldDB" id="A0A3E2HMQ1"/>
<dbReference type="GO" id="GO:0003677">
    <property type="term" value="F:DNA binding"/>
    <property type="evidence" value="ECO:0007669"/>
    <property type="project" value="InterPro"/>
</dbReference>
<dbReference type="PANTHER" id="PTHR47425:SF2">
    <property type="entry name" value="FARB-RELATED"/>
    <property type="match status" value="1"/>
</dbReference>
<dbReference type="GO" id="GO:0000981">
    <property type="term" value="F:DNA-binding transcription factor activity, RNA polymerase II-specific"/>
    <property type="evidence" value="ECO:0007669"/>
    <property type="project" value="InterPro"/>
</dbReference>
<dbReference type="InterPro" id="IPR036864">
    <property type="entry name" value="Zn2-C6_fun-type_DNA-bd_sf"/>
</dbReference>
<name>A0A3E2HMQ1_SCYLI</name>
<evidence type="ECO:0000313" key="6">
    <source>
        <dbReference type="Proteomes" id="UP000258309"/>
    </source>
</evidence>
<dbReference type="OMA" id="WDNVECI"/>
<keyword evidence="6" id="KW-1185">Reference proteome</keyword>
<dbReference type="InterPro" id="IPR001138">
    <property type="entry name" value="Zn2Cys6_DnaBD"/>
</dbReference>
<sequence length="1018" mass="113154">MGDNGWTGEKKVIVEKEKELLMEKKRRGESHGEGLEQRRRLDRPSTKDFESVASSIAPLHPTPDTFSISNPIRLLRAWSLSNRIKCLRARPVAIMSSSSSSTTTTAEEFARTGPVSLHSPSPSQSQSQSPPPSDFQSAQPASQLKKRTASASGLDNGEAKPVKRRAAKACAACRARKVRCDVMQRYHVSPDGEVTCSNCTMDGIRCIIEESKRKKKTGAPPGPATTQSLAGIDAWKSGVVKPADIVNSESRRWSSSSHDAPAGDSNHAGHVPHSIYQSVSKQIHSGEILQRQIFQGVQAATQVKDNGLSLLGVASVHGDLTRTRLTSPDSTDPRTTKHKLPAFLKTLPQRMSPVDIDYLHAKGSLSLPEPDIRNALLRSYVEYVHPYMPLLELHEFLRIINEGTGESGKISLLLFHAVLFAGTAFVDMDYLKRAGFSNRKAARKAFFQKARVLYDFDYEVDRVSLVQSLLLMTYWYETPDDQKDTWHWMGVAISLAHTIGLHRNPEKSNMDIRSQKLWKRIWWSCFMRDRLVALGMRRPTRVKDEDYDVPMLTEDDFEIKALSDDITVISPSCTLIRDVEAQRELAQMCIAKAKLCLCVSHVLSAQYSVLVKHQGMQGREGSARSSVMLFPKKLDQTDEVRRCDLELNQWINELPLSCHYSNEPPTGPSSGPMQVQRALLHMIYFTTLSALHRPQVLPSASSVQIDKNRELQDLSRKKVREASREITRISQDLHTRGLERYLPTTGVTVLLPAIIIHLLDIKSCNDEARQAAMEGFCQCMLVLEKLRDNYASADFATQFLEAAIRKADIDMVINNSREKARFEAMQNMLNLQRAKELKDRKRAAACRTPPLTREESVLPLASGMMDMNIGLTASNPSFNDIQNTISARTPPESDLSLADSSSVVQSSISQSPAAVNTSTNTYNGLLTETTTPFGLIDDININDFLTFDSNVNDMWNVPLEEGAHGESGGFMGDMNWVDQAPGWSRMNSPGPEDGGEIMAGDGEKNTNIFGIQVVEGMA</sequence>
<evidence type="ECO:0000313" key="5">
    <source>
        <dbReference type="EMBL" id="RFU34666.1"/>
    </source>
</evidence>
<keyword evidence="1" id="KW-0479">Metal-binding</keyword>
<feature type="region of interest" description="Disordered" evidence="3">
    <location>
        <begin position="22"/>
        <end position="68"/>
    </location>
</feature>
<feature type="compositionally biased region" description="Low complexity" evidence="3">
    <location>
        <begin position="96"/>
        <end position="105"/>
    </location>
</feature>
<dbReference type="CDD" id="cd12148">
    <property type="entry name" value="fungal_TF_MHR"/>
    <property type="match status" value="1"/>
</dbReference>
<dbReference type="InterPro" id="IPR007219">
    <property type="entry name" value="XnlR_reg_dom"/>
</dbReference>
<accession>A0A3E2HMQ1</accession>
<dbReference type="OrthoDB" id="4451586at2759"/>
<dbReference type="Pfam" id="PF00172">
    <property type="entry name" value="Zn_clus"/>
    <property type="match status" value="1"/>
</dbReference>
<dbReference type="PROSITE" id="PS50048">
    <property type="entry name" value="ZN2_CY6_FUNGAL_2"/>
    <property type="match status" value="1"/>
</dbReference>
<organism evidence="5 6">
    <name type="scientific">Scytalidium lignicola</name>
    <name type="common">Hyphomycete</name>
    <dbReference type="NCBI Taxonomy" id="5539"/>
    <lineage>
        <taxon>Eukaryota</taxon>
        <taxon>Fungi</taxon>
        <taxon>Dikarya</taxon>
        <taxon>Ascomycota</taxon>
        <taxon>Pezizomycotina</taxon>
        <taxon>Leotiomycetes</taxon>
        <taxon>Leotiomycetes incertae sedis</taxon>
        <taxon>Scytalidium</taxon>
    </lineage>
</organism>
<proteinExistence type="predicted"/>
<comment type="caution">
    <text evidence="5">The sequence shown here is derived from an EMBL/GenBank/DDBJ whole genome shotgun (WGS) entry which is preliminary data.</text>
</comment>